<comment type="similarity">
    <text evidence="2">Belongs to the purine-cytosine permease (2.A.39) family.</text>
</comment>
<protein>
    <submittedName>
        <fullName evidence="6">Unplaced genomic scaffold CY34scaffold_166, whole genome shotgun sequence</fullName>
    </submittedName>
</protein>
<dbReference type="Proteomes" id="UP000054485">
    <property type="component" value="Unassembled WGS sequence"/>
</dbReference>
<dbReference type="Pfam" id="PF02133">
    <property type="entry name" value="Transp_cyt_pur"/>
    <property type="match status" value="1"/>
</dbReference>
<reference evidence="7" key="2">
    <citation type="submission" date="2015-01" db="EMBL/GenBank/DDBJ databases">
        <title>Evolutionary Origins and Diversification of the Mycorrhizal Mutualists.</title>
        <authorList>
            <consortium name="DOE Joint Genome Institute"/>
            <consortium name="Mycorrhizal Genomics Consortium"/>
            <person name="Kohler A."/>
            <person name="Kuo A."/>
            <person name="Nagy L.G."/>
            <person name="Floudas D."/>
            <person name="Copeland A."/>
            <person name="Barry K.W."/>
            <person name="Cichocki N."/>
            <person name="Veneault-Fourrey C."/>
            <person name="LaButti K."/>
            <person name="Lindquist E.A."/>
            <person name="Lipzen A."/>
            <person name="Lundell T."/>
            <person name="Morin E."/>
            <person name="Murat C."/>
            <person name="Riley R."/>
            <person name="Ohm R."/>
            <person name="Sun H."/>
            <person name="Tunlid A."/>
            <person name="Henrissat B."/>
            <person name="Grigoriev I.V."/>
            <person name="Hibbett D.S."/>
            <person name="Martin F."/>
        </authorList>
    </citation>
    <scope>NUCLEOTIDE SEQUENCE [LARGE SCALE GENOMIC DNA]</scope>
    <source>
        <strain evidence="7">UH-Slu-Lm8-n1</strain>
    </source>
</reference>
<dbReference type="InterPro" id="IPR001248">
    <property type="entry name" value="Pur-cyt_permease"/>
</dbReference>
<evidence type="ECO:0000313" key="6">
    <source>
        <dbReference type="EMBL" id="KIK40577.1"/>
    </source>
</evidence>
<evidence type="ECO:0000256" key="2">
    <source>
        <dbReference type="ARBA" id="ARBA00008974"/>
    </source>
</evidence>
<gene>
    <name evidence="6" type="ORF">CY34DRAFT_87047</name>
</gene>
<keyword evidence="3" id="KW-0812">Transmembrane</keyword>
<dbReference type="GO" id="GO:0022857">
    <property type="term" value="F:transmembrane transporter activity"/>
    <property type="evidence" value="ECO:0007669"/>
    <property type="project" value="InterPro"/>
</dbReference>
<evidence type="ECO:0000256" key="1">
    <source>
        <dbReference type="ARBA" id="ARBA00004141"/>
    </source>
</evidence>
<dbReference type="GO" id="GO:0016020">
    <property type="term" value="C:membrane"/>
    <property type="evidence" value="ECO:0007669"/>
    <property type="project" value="UniProtKB-SubCell"/>
</dbReference>
<keyword evidence="7" id="KW-1185">Reference proteome</keyword>
<evidence type="ECO:0000313" key="7">
    <source>
        <dbReference type="Proteomes" id="UP000054485"/>
    </source>
</evidence>
<reference evidence="6 7" key="1">
    <citation type="submission" date="2014-04" db="EMBL/GenBank/DDBJ databases">
        <authorList>
            <consortium name="DOE Joint Genome Institute"/>
            <person name="Kuo A."/>
            <person name="Ruytinx J."/>
            <person name="Rineau F."/>
            <person name="Colpaert J."/>
            <person name="Kohler A."/>
            <person name="Nagy L.G."/>
            <person name="Floudas D."/>
            <person name="Copeland A."/>
            <person name="Barry K.W."/>
            <person name="Cichocki N."/>
            <person name="Veneault-Fourrey C."/>
            <person name="LaButti K."/>
            <person name="Lindquist E.A."/>
            <person name="Lipzen A."/>
            <person name="Lundell T."/>
            <person name="Morin E."/>
            <person name="Murat C."/>
            <person name="Sun H."/>
            <person name="Tunlid A."/>
            <person name="Henrissat B."/>
            <person name="Grigoriev I.V."/>
            <person name="Hibbett D.S."/>
            <person name="Martin F."/>
            <person name="Nordberg H.P."/>
            <person name="Cantor M.N."/>
            <person name="Hua S.X."/>
        </authorList>
    </citation>
    <scope>NUCLEOTIDE SEQUENCE [LARGE SCALE GENOMIC DNA]</scope>
    <source>
        <strain evidence="6 7">UH-Slu-Lm8-n1</strain>
    </source>
</reference>
<organism evidence="6 7">
    <name type="scientific">Suillus luteus UH-Slu-Lm8-n1</name>
    <dbReference type="NCBI Taxonomy" id="930992"/>
    <lineage>
        <taxon>Eukaryota</taxon>
        <taxon>Fungi</taxon>
        <taxon>Dikarya</taxon>
        <taxon>Basidiomycota</taxon>
        <taxon>Agaricomycotina</taxon>
        <taxon>Agaricomycetes</taxon>
        <taxon>Agaricomycetidae</taxon>
        <taxon>Boletales</taxon>
        <taxon>Suillineae</taxon>
        <taxon>Suillaceae</taxon>
        <taxon>Suillus</taxon>
    </lineage>
</organism>
<dbReference type="HOGENOM" id="CLU_1932676_0_0_1"/>
<comment type="subcellular location">
    <subcellularLocation>
        <location evidence="1">Membrane</location>
        <topology evidence="1">Multi-pass membrane protein</topology>
    </subcellularLocation>
</comment>
<dbReference type="Gene3D" id="1.10.4160.10">
    <property type="entry name" value="Hydantoin permease"/>
    <property type="match status" value="1"/>
</dbReference>
<evidence type="ECO:0000256" key="5">
    <source>
        <dbReference type="ARBA" id="ARBA00023136"/>
    </source>
</evidence>
<evidence type="ECO:0000256" key="3">
    <source>
        <dbReference type="ARBA" id="ARBA00022692"/>
    </source>
</evidence>
<dbReference type="AlphaFoldDB" id="A0A0D0B268"/>
<proteinExistence type="inferred from homology"/>
<accession>A0A0D0B268</accession>
<keyword evidence="4" id="KW-1133">Transmembrane helix</keyword>
<dbReference type="InParanoid" id="A0A0D0B268"/>
<feature type="non-terminal residue" evidence="6">
    <location>
        <position position="1"/>
    </location>
</feature>
<evidence type="ECO:0000256" key="4">
    <source>
        <dbReference type="ARBA" id="ARBA00022989"/>
    </source>
</evidence>
<dbReference type="EMBL" id="KN835297">
    <property type="protein sequence ID" value="KIK40577.1"/>
    <property type="molecule type" value="Genomic_DNA"/>
</dbReference>
<sequence length="131" mass="14028">TPYINRDIIPLPPSRQTWSKKVFVFFWLATSINIAEWSGASASLALGLTVSQAIIGETLDVITAALVISGYGGGQWHVPFVRHTLPFSISSLTLSRQLSIVHLGDCKFQPCLLFSASSLSVSQAGLVVSAP</sequence>
<name>A0A0D0B268_9AGAM</name>
<keyword evidence="5" id="KW-0472">Membrane</keyword>
<dbReference type="OrthoDB" id="2018619at2759"/>